<evidence type="ECO:0000256" key="7">
    <source>
        <dbReference type="ARBA" id="ARBA00022833"/>
    </source>
</evidence>
<dbReference type="Pfam" id="PF17788">
    <property type="entry name" value="HypF_C"/>
    <property type="match status" value="1"/>
</dbReference>
<comment type="similarity">
    <text evidence="3 10">Belongs to the carbamoyltransferase HypF family.</text>
</comment>
<reference evidence="14 15" key="1">
    <citation type="submission" date="2021-07" db="EMBL/GenBank/DDBJ databases">
        <title>Clostridium weizhouense sp. nov., an anaerobic bacterium isolated from activated sludge of Petroleum wastewater.</title>
        <authorList>
            <person name="Li Q."/>
        </authorList>
    </citation>
    <scope>NUCLEOTIDE SEQUENCE [LARGE SCALE GENOMIC DNA]</scope>
    <source>
        <strain evidence="14 15">YB-6</strain>
    </source>
</reference>
<evidence type="ECO:0000256" key="4">
    <source>
        <dbReference type="ARBA" id="ARBA00022598"/>
    </source>
</evidence>
<proteinExistence type="inferred from homology"/>
<evidence type="ECO:0000313" key="15">
    <source>
        <dbReference type="Proteomes" id="UP001519921"/>
    </source>
</evidence>
<evidence type="ECO:0000256" key="5">
    <source>
        <dbReference type="ARBA" id="ARBA00022723"/>
    </source>
</evidence>
<evidence type="ECO:0000256" key="1">
    <source>
        <dbReference type="ARBA" id="ARBA00004711"/>
    </source>
</evidence>
<feature type="domain" description="YrdC-like" evidence="13">
    <location>
        <begin position="200"/>
        <end position="384"/>
    </location>
</feature>
<dbReference type="EC" id="6.2.-.-" evidence="10"/>
<dbReference type="PIRSF" id="PIRSF006256">
    <property type="entry name" value="CMPcnvr_hdrg_mat"/>
    <property type="match status" value="1"/>
</dbReference>
<dbReference type="Pfam" id="PF00708">
    <property type="entry name" value="Acylphosphatase"/>
    <property type="match status" value="1"/>
</dbReference>
<evidence type="ECO:0000256" key="3">
    <source>
        <dbReference type="ARBA" id="ARBA00008097"/>
    </source>
</evidence>
<dbReference type="InterPro" id="IPR036046">
    <property type="entry name" value="Acylphosphatase-like_dom_sf"/>
</dbReference>
<dbReference type="NCBIfam" id="TIGR00143">
    <property type="entry name" value="hypF"/>
    <property type="match status" value="1"/>
</dbReference>
<keyword evidence="6" id="KW-0863">Zinc-finger</keyword>
<dbReference type="EMBL" id="JAHXPT010000002">
    <property type="protein sequence ID" value="MBW6409294.1"/>
    <property type="molecule type" value="Genomic_DNA"/>
</dbReference>
<accession>A0ABS7AL56</accession>
<protein>
    <recommendedName>
        <fullName evidence="10">Carbamoyltransferase</fullName>
        <ecNumber evidence="10">6.2.-.-</ecNumber>
    </recommendedName>
</protein>
<dbReference type="InterPro" id="IPR017968">
    <property type="entry name" value="Acylphosphatase_CS"/>
</dbReference>
<dbReference type="InterPro" id="IPR004421">
    <property type="entry name" value="Carbamoyltransferase_HypF"/>
</dbReference>
<dbReference type="Pfam" id="PF01300">
    <property type="entry name" value="Sua5_yciO_yrdC"/>
    <property type="match status" value="1"/>
</dbReference>
<dbReference type="SUPFAM" id="SSF54975">
    <property type="entry name" value="Acylphosphatase/BLUF domain-like"/>
    <property type="match status" value="1"/>
</dbReference>
<dbReference type="InterPro" id="IPR011125">
    <property type="entry name" value="Znf_HypF"/>
</dbReference>
<evidence type="ECO:0000313" key="14">
    <source>
        <dbReference type="EMBL" id="MBW6409294.1"/>
    </source>
</evidence>
<keyword evidence="5" id="KW-0479">Metal-binding</keyword>
<keyword evidence="4 14" id="KW-0436">Ligase</keyword>
<dbReference type="PANTHER" id="PTHR42959">
    <property type="entry name" value="CARBAMOYLTRANSFERASE"/>
    <property type="match status" value="1"/>
</dbReference>
<dbReference type="PANTHER" id="PTHR42959:SF1">
    <property type="entry name" value="CARBAMOYLTRANSFERASE HYPF"/>
    <property type="match status" value="1"/>
</dbReference>
<dbReference type="InterPro" id="IPR017945">
    <property type="entry name" value="DHBP_synth_RibB-like_a/b_dom"/>
</dbReference>
<feature type="active site" evidence="11">
    <location>
        <position position="36"/>
    </location>
</feature>
<evidence type="ECO:0000256" key="10">
    <source>
        <dbReference type="PIRNR" id="PIRNR006256"/>
    </source>
</evidence>
<evidence type="ECO:0000256" key="11">
    <source>
        <dbReference type="PROSITE-ProRule" id="PRU00520"/>
    </source>
</evidence>
<dbReference type="PROSITE" id="PS51163">
    <property type="entry name" value="YRDC"/>
    <property type="match status" value="1"/>
</dbReference>
<comment type="similarity">
    <text evidence="2">Belongs to the acylphosphatase family.</text>
</comment>
<feature type="active site" evidence="11">
    <location>
        <position position="18"/>
    </location>
</feature>
<dbReference type="Gene3D" id="3.90.870.50">
    <property type="match status" value="1"/>
</dbReference>
<keyword evidence="15" id="KW-1185">Reference proteome</keyword>
<dbReference type="Gene3D" id="3.30.420.40">
    <property type="match status" value="1"/>
</dbReference>
<comment type="catalytic activity">
    <reaction evidence="9">
        <text>C-terminal L-cysteinyl-[HypE protein] + carbamoyl phosphate + ATP + H2O = C-terminal S-carboxamide-L-cysteinyl-[HypE protein] + AMP + phosphate + diphosphate + H(+)</text>
        <dbReference type="Rhea" id="RHEA:55636"/>
        <dbReference type="Rhea" id="RHEA-COMP:14247"/>
        <dbReference type="Rhea" id="RHEA-COMP:14392"/>
        <dbReference type="ChEBI" id="CHEBI:15377"/>
        <dbReference type="ChEBI" id="CHEBI:15378"/>
        <dbReference type="ChEBI" id="CHEBI:30616"/>
        <dbReference type="ChEBI" id="CHEBI:33019"/>
        <dbReference type="ChEBI" id="CHEBI:43474"/>
        <dbReference type="ChEBI" id="CHEBI:58228"/>
        <dbReference type="ChEBI" id="CHEBI:76913"/>
        <dbReference type="ChEBI" id="CHEBI:139126"/>
        <dbReference type="ChEBI" id="CHEBI:456215"/>
    </reaction>
</comment>
<dbReference type="InterPro" id="IPR006070">
    <property type="entry name" value="Sua5-like_dom"/>
</dbReference>
<dbReference type="PROSITE" id="PS00150">
    <property type="entry name" value="ACYLPHOSPHATASE_1"/>
    <property type="match status" value="1"/>
</dbReference>
<dbReference type="InterPro" id="IPR055128">
    <property type="entry name" value="HypF_C_2"/>
</dbReference>
<dbReference type="Pfam" id="PF07503">
    <property type="entry name" value="zf-HYPF"/>
    <property type="match status" value="2"/>
</dbReference>
<sequence>MIRKKIVIKGRVQGVGFRPFVYRLALNNNLKGYVKNSNKGVVIEVQGSFKEVEKFSEEIKEKPPELSYIDEIKIEDKQLGSSKEFKIIESSVDNKEITLISPDIATCKECEKELLNINNSRRYNYAFINCTNCGPRFSIIDNLPYDRKNTSMIKFTMCFDCTKEYRNPINRRFHAEPTCCKKCGPQLTLLNNEGQVIQNVNEVDEVKKYLKEGKIICVKGIGGFNLICNGKDEDSIEKLRIRKNRKRKPLALMMRNKDIVSKYCNINPIEEKILTGNKKPILLLEKKNSLLPNNIAFDNKRLGVVLPYSPIHYLLFDDEIDVLIFTSGNYSEIPIIYDNFQAIDKLKNICDYFLIHDRNINNPIDDSVAIVTLNEERLIRLGRGYAPLSYKYNLENNILSLGSQFKNTFSLSCRDYFFTSPYIGDMDSIESIKYFEKHLNFIQKIYKIKANIIAYDNHPNYWSNDFIKSYINNNQYKTIKLHNNCNMVGVYHHHAHIVSCMFENNERNKVIGVAFDGVGYGEDKKLWGGEFLICDYKKFRRVGHIEYMALPSGDGAVKEPWKIGVSLIYKAFKEEKLWCKENHFNYINDYKSIENFFDVMCNDSKNKMQKVEKLFKNKSINFIIKMIEKNINSPLTSSIGRLFDGVASILGFTGDVDYEGEAALYLQNLAEDFKGSLNNKTEYEKKYKYEIIKKNLIYIVNTNKIILEILMDIRNNLCEGEIALKVHNTIIDFSYKLLIKIREDENLNIVALSGGVFQNSILLKGLYTKLKNDNFKVLTHKVIPCNDSGLSIGQLIIANELCKE</sequence>
<dbReference type="InterPro" id="IPR051060">
    <property type="entry name" value="Carbamoyltrans_HypF-like"/>
</dbReference>
<feature type="domain" description="Acylphosphatase-like" evidence="12">
    <location>
        <begin position="3"/>
        <end position="89"/>
    </location>
</feature>
<dbReference type="InterPro" id="IPR041440">
    <property type="entry name" value="HypF_C"/>
</dbReference>
<dbReference type="Gene3D" id="3.30.110.120">
    <property type="match status" value="1"/>
</dbReference>
<gene>
    <name evidence="14" type="primary">hypF</name>
    <name evidence="14" type="ORF">KYD98_04255</name>
</gene>
<evidence type="ECO:0000256" key="8">
    <source>
        <dbReference type="ARBA" id="ARBA00047645"/>
    </source>
</evidence>
<keyword evidence="7" id="KW-0862">Zinc</keyword>
<comment type="catalytic activity">
    <reaction evidence="8 11">
        <text>an acyl phosphate + H2O = a carboxylate + phosphate + H(+)</text>
        <dbReference type="Rhea" id="RHEA:14965"/>
        <dbReference type="ChEBI" id="CHEBI:15377"/>
        <dbReference type="ChEBI" id="CHEBI:15378"/>
        <dbReference type="ChEBI" id="CHEBI:29067"/>
        <dbReference type="ChEBI" id="CHEBI:43474"/>
        <dbReference type="ChEBI" id="CHEBI:59918"/>
        <dbReference type="EC" id="3.6.1.7"/>
    </reaction>
</comment>
<dbReference type="InterPro" id="IPR001792">
    <property type="entry name" value="Acylphosphatase-like_dom"/>
</dbReference>
<dbReference type="RefSeq" id="WP_219778341.1">
    <property type="nucleotide sequence ID" value="NZ_JAHXPT010000002.1"/>
</dbReference>
<dbReference type="SUPFAM" id="SSF55821">
    <property type="entry name" value="YrdC/RibB"/>
    <property type="match status" value="1"/>
</dbReference>
<dbReference type="Proteomes" id="UP001519921">
    <property type="component" value="Unassembled WGS sequence"/>
</dbReference>
<comment type="caution">
    <text evidence="14">The sequence shown here is derived from an EMBL/GenBank/DDBJ whole genome shotgun (WGS) entry which is preliminary data.</text>
</comment>
<dbReference type="Pfam" id="PF22521">
    <property type="entry name" value="HypF_C_2"/>
    <property type="match status" value="1"/>
</dbReference>
<name>A0ABS7AL56_9CLOT</name>
<comment type="pathway">
    <text evidence="1">Protein modification; [NiFe] hydrogenase maturation.</text>
</comment>
<evidence type="ECO:0000256" key="2">
    <source>
        <dbReference type="ARBA" id="ARBA00005614"/>
    </source>
</evidence>
<organism evidence="14 15">
    <name type="scientific">Clostridium weizhouense</name>
    <dbReference type="NCBI Taxonomy" id="2859781"/>
    <lineage>
        <taxon>Bacteria</taxon>
        <taxon>Bacillati</taxon>
        <taxon>Bacillota</taxon>
        <taxon>Clostridia</taxon>
        <taxon>Eubacteriales</taxon>
        <taxon>Clostridiaceae</taxon>
        <taxon>Clostridium</taxon>
    </lineage>
</organism>
<dbReference type="PROSITE" id="PS51160">
    <property type="entry name" value="ACYLPHOSPHATASE_3"/>
    <property type="match status" value="1"/>
</dbReference>
<evidence type="ECO:0000259" key="13">
    <source>
        <dbReference type="PROSITE" id="PS51163"/>
    </source>
</evidence>
<dbReference type="GO" id="GO:0016874">
    <property type="term" value="F:ligase activity"/>
    <property type="evidence" value="ECO:0007669"/>
    <property type="project" value="UniProtKB-KW"/>
</dbReference>
<keyword evidence="11" id="KW-0378">Hydrolase</keyword>
<evidence type="ECO:0000256" key="9">
    <source>
        <dbReference type="ARBA" id="ARBA00048220"/>
    </source>
</evidence>
<dbReference type="Gene3D" id="3.30.420.360">
    <property type="match status" value="1"/>
</dbReference>
<evidence type="ECO:0000259" key="12">
    <source>
        <dbReference type="PROSITE" id="PS51160"/>
    </source>
</evidence>
<evidence type="ECO:0000256" key="6">
    <source>
        <dbReference type="ARBA" id="ARBA00022771"/>
    </source>
</evidence>